<dbReference type="Gene3D" id="3.10.350.10">
    <property type="entry name" value="LysM domain"/>
    <property type="match status" value="1"/>
</dbReference>
<dbReference type="RefSeq" id="WP_132694598.1">
    <property type="nucleotide sequence ID" value="NZ_SLVM01000010.1"/>
</dbReference>
<evidence type="ECO:0000259" key="3">
    <source>
        <dbReference type="PROSITE" id="PS51782"/>
    </source>
</evidence>
<evidence type="ECO:0000313" key="4">
    <source>
        <dbReference type="EMBL" id="TCM84722.1"/>
    </source>
</evidence>
<keyword evidence="2" id="KW-0472">Membrane</keyword>
<dbReference type="OrthoDB" id="370541at2"/>
<evidence type="ECO:0000256" key="2">
    <source>
        <dbReference type="SAM" id="Phobius"/>
    </source>
</evidence>
<comment type="caution">
    <text evidence="4">The sequence shown here is derived from an EMBL/GenBank/DDBJ whole genome shotgun (WGS) entry which is preliminary data.</text>
</comment>
<dbReference type="InterPro" id="IPR036779">
    <property type="entry name" value="LysM_dom_sf"/>
</dbReference>
<dbReference type="EMBL" id="SLVM01000010">
    <property type="protein sequence ID" value="TCM84722.1"/>
    <property type="molecule type" value="Genomic_DNA"/>
</dbReference>
<proteinExistence type="predicted"/>
<dbReference type="InterPro" id="IPR018392">
    <property type="entry name" value="LysM"/>
</dbReference>
<dbReference type="AlphaFoldDB" id="A0A4R1YUG9"/>
<dbReference type="CDD" id="cd00118">
    <property type="entry name" value="LysM"/>
    <property type="match status" value="1"/>
</dbReference>
<dbReference type="Proteomes" id="UP000295277">
    <property type="component" value="Unassembled WGS sequence"/>
</dbReference>
<dbReference type="InterPro" id="IPR052196">
    <property type="entry name" value="Bact_Kbp"/>
</dbReference>
<keyword evidence="2" id="KW-1133">Transmembrane helix</keyword>
<dbReference type="SMART" id="SM00257">
    <property type="entry name" value="LysM"/>
    <property type="match status" value="1"/>
</dbReference>
<keyword evidence="2" id="KW-0812">Transmembrane</keyword>
<reference evidence="4 5" key="1">
    <citation type="submission" date="2019-03" db="EMBL/GenBank/DDBJ databases">
        <title>Genomic Encyclopedia of Type Strains, Phase IV (KMG-IV): sequencing the most valuable type-strain genomes for metagenomic binning, comparative biology and taxonomic classification.</title>
        <authorList>
            <person name="Goeker M."/>
        </authorList>
    </citation>
    <scope>NUCLEOTIDE SEQUENCE [LARGE SCALE GENOMIC DNA]</scope>
    <source>
        <strain evidence="4 5">DSM 21153</strain>
    </source>
</reference>
<feature type="region of interest" description="Disordered" evidence="1">
    <location>
        <begin position="148"/>
        <end position="189"/>
    </location>
</feature>
<organism evidence="4 5">
    <name type="scientific">Rhodovulum steppense</name>
    <dbReference type="NCBI Taxonomy" id="540251"/>
    <lineage>
        <taxon>Bacteria</taxon>
        <taxon>Pseudomonadati</taxon>
        <taxon>Pseudomonadota</taxon>
        <taxon>Alphaproteobacteria</taxon>
        <taxon>Rhodobacterales</taxon>
        <taxon>Paracoccaceae</taxon>
        <taxon>Rhodovulum</taxon>
    </lineage>
</organism>
<dbReference type="PROSITE" id="PS51782">
    <property type="entry name" value="LYSM"/>
    <property type="match status" value="1"/>
</dbReference>
<protein>
    <submittedName>
        <fullName evidence="4">LysM domain-containing protein</fullName>
    </submittedName>
</protein>
<gene>
    <name evidence="4" type="ORF">EV216_11038</name>
</gene>
<dbReference type="Pfam" id="PF01476">
    <property type="entry name" value="LysM"/>
    <property type="match status" value="1"/>
</dbReference>
<evidence type="ECO:0000313" key="5">
    <source>
        <dbReference type="Proteomes" id="UP000295277"/>
    </source>
</evidence>
<name>A0A4R1YUG9_9RHOB</name>
<feature type="transmembrane region" description="Helical" evidence="2">
    <location>
        <begin position="12"/>
        <end position="31"/>
    </location>
</feature>
<accession>A0A4R1YUG9</accession>
<dbReference type="PANTHER" id="PTHR34700">
    <property type="entry name" value="POTASSIUM BINDING PROTEIN KBP"/>
    <property type="match status" value="1"/>
</dbReference>
<feature type="domain" description="LysM" evidence="3">
    <location>
        <begin position="321"/>
        <end position="370"/>
    </location>
</feature>
<sequence length="372" mass="38244">MSDGKRKLGPLAWTLIVGEIVIVLMVLNWFLSRDKDAPAPAPAVTGQSAVDAPAPAEAQAEAEIPAPPAFDVVRVDPAGNALIAGRAEPGSAVVLLVEGDEVARAEADGDGAFSLFADLPPADAPRALSLRMELADGRTIASGATVFLAPTSPPVPGPAESAAEPPAPEPPAAELAEVPSPAVPEPAPHRAPEILLSDAGGVRVLQAPEGDLPPGRAGVLIEAIAYEADGAVALSGRGQAGGALRLYLDNAAIAGGLIDASGRWAQRLDAVAPGLYMLRADLLNPDGSVSARFETPFRREPPEEIAARASVAASGGQAEARVITVQPGFTLWGIADRTYGSGFQYVKIFSANRAQIRDPDLIYPGQVFALPE</sequence>
<dbReference type="PANTHER" id="PTHR34700:SF4">
    <property type="entry name" value="PHAGE-LIKE ELEMENT PBSX PROTEIN XKDP"/>
    <property type="match status" value="1"/>
</dbReference>
<evidence type="ECO:0000256" key="1">
    <source>
        <dbReference type="SAM" id="MobiDB-lite"/>
    </source>
</evidence>
<keyword evidence="5" id="KW-1185">Reference proteome</keyword>
<feature type="region of interest" description="Disordered" evidence="1">
    <location>
        <begin position="38"/>
        <end position="60"/>
    </location>
</feature>